<dbReference type="NCBIfam" id="NF008847">
    <property type="entry name" value="PRK11886.1-2"/>
    <property type="match status" value="1"/>
</dbReference>
<dbReference type="GO" id="GO:0004077">
    <property type="term" value="F:biotin--[biotin carboxyl-carrier protein] ligase activity"/>
    <property type="evidence" value="ECO:0007669"/>
    <property type="project" value="UniProtKB-UniRule"/>
</dbReference>
<dbReference type="SUPFAM" id="SSF46785">
    <property type="entry name" value="Winged helix' DNA-binding domain"/>
    <property type="match status" value="1"/>
</dbReference>
<evidence type="ECO:0000256" key="6">
    <source>
        <dbReference type="HAMAP-Rule" id="MF_00978"/>
    </source>
</evidence>
<feature type="DNA-binding region" description="H-T-H motif" evidence="6">
    <location>
        <begin position="21"/>
        <end position="40"/>
    </location>
</feature>
<comment type="catalytic activity">
    <reaction evidence="5 6">
        <text>biotin + L-lysyl-[protein] + ATP = N(6)-biotinyl-L-lysyl-[protein] + AMP + diphosphate + H(+)</text>
        <dbReference type="Rhea" id="RHEA:11756"/>
        <dbReference type="Rhea" id="RHEA-COMP:9752"/>
        <dbReference type="Rhea" id="RHEA-COMP:10505"/>
        <dbReference type="ChEBI" id="CHEBI:15378"/>
        <dbReference type="ChEBI" id="CHEBI:29969"/>
        <dbReference type="ChEBI" id="CHEBI:30616"/>
        <dbReference type="ChEBI" id="CHEBI:33019"/>
        <dbReference type="ChEBI" id="CHEBI:57586"/>
        <dbReference type="ChEBI" id="CHEBI:83144"/>
        <dbReference type="ChEBI" id="CHEBI:456215"/>
        <dbReference type="EC" id="6.3.4.15"/>
    </reaction>
</comment>
<dbReference type="PANTHER" id="PTHR12835:SF5">
    <property type="entry name" value="BIOTIN--PROTEIN LIGASE"/>
    <property type="match status" value="1"/>
</dbReference>
<dbReference type="Gene3D" id="3.30.930.10">
    <property type="entry name" value="Bira Bifunctional Protein, Domain 2"/>
    <property type="match status" value="1"/>
</dbReference>
<evidence type="ECO:0000256" key="5">
    <source>
        <dbReference type="ARBA" id="ARBA00047846"/>
    </source>
</evidence>
<feature type="domain" description="BPL/LPL catalytic" evidence="7">
    <location>
        <begin position="65"/>
        <end position="258"/>
    </location>
</feature>
<keyword evidence="6" id="KW-0238">DNA-binding</keyword>
<dbReference type="GO" id="GO:0006355">
    <property type="term" value="P:regulation of DNA-templated transcription"/>
    <property type="evidence" value="ECO:0007669"/>
    <property type="project" value="UniProtKB-UniRule"/>
</dbReference>
<keyword evidence="1 6" id="KW-0436">Ligase</keyword>
<name>A0A432ZJQ5_9GAMM</name>
<dbReference type="Pfam" id="PF03099">
    <property type="entry name" value="BPL_LplA_LipB"/>
    <property type="match status" value="1"/>
</dbReference>
<dbReference type="GO" id="GO:0003677">
    <property type="term" value="F:DNA binding"/>
    <property type="evidence" value="ECO:0007669"/>
    <property type="project" value="UniProtKB-UniRule"/>
</dbReference>
<feature type="binding site" evidence="6">
    <location>
        <position position="115"/>
    </location>
    <ligand>
        <name>biotin</name>
        <dbReference type="ChEBI" id="CHEBI:57586"/>
    </ligand>
</feature>
<dbReference type="Gene3D" id="1.10.10.10">
    <property type="entry name" value="Winged helix-like DNA-binding domain superfamily/Winged helix DNA-binding domain"/>
    <property type="match status" value="1"/>
</dbReference>
<gene>
    <name evidence="6" type="primary">birA</name>
    <name evidence="8" type="ORF">CWI84_10980</name>
</gene>
<dbReference type="GO" id="GO:0005524">
    <property type="term" value="F:ATP binding"/>
    <property type="evidence" value="ECO:0007669"/>
    <property type="project" value="UniProtKB-UniRule"/>
</dbReference>
<dbReference type="NCBIfam" id="TIGR00121">
    <property type="entry name" value="birA_ligase"/>
    <property type="match status" value="1"/>
</dbReference>
<accession>A0A432ZJQ5</accession>
<reference evidence="8 9" key="1">
    <citation type="journal article" date="2011" name="Front. Microbiol.">
        <title>Genomic signatures of strain selection and enhancement in Bacillus atrophaeus var. globigii, a historical biowarfare simulant.</title>
        <authorList>
            <person name="Gibbons H.S."/>
            <person name="Broomall S.M."/>
            <person name="McNew L.A."/>
            <person name="Daligault H."/>
            <person name="Chapman C."/>
            <person name="Bruce D."/>
            <person name="Karavis M."/>
            <person name="Krepps M."/>
            <person name="McGregor P.A."/>
            <person name="Hong C."/>
            <person name="Park K.H."/>
            <person name="Akmal A."/>
            <person name="Feldman A."/>
            <person name="Lin J.S."/>
            <person name="Chang W.E."/>
            <person name="Higgs B.W."/>
            <person name="Demirev P."/>
            <person name="Lindquist J."/>
            <person name="Liem A."/>
            <person name="Fochler E."/>
            <person name="Read T.D."/>
            <person name="Tapia R."/>
            <person name="Johnson S."/>
            <person name="Bishop-Lilly K.A."/>
            <person name="Detter C."/>
            <person name="Han C."/>
            <person name="Sozhamannan S."/>
            <person name="Rosenzweig C.N."/>
            <person name="Skowronski E.W."/>
        </authorList>
    </citation>
    <scope>NUCLEOTIDE SEQUENCE [LARGE SCALE GENOMIC DNA]</scope>
    <source>
        <strain evidence="8 9">CC-PW-9</strain>
    </source>
</reference>
<dbReference type="Gene3D" id="2.30.30.100">
    <property type="match status" value="1"/>
</dbReference>
<dbReference type="InterPro" id="IPR004143">
    <property type="entry name" value="BPL_LPL_catalytic"/>
</dbReference>
<dbReference type="InterPro" id="IPR036390">
    <property type="entry name" value="WH_DNA-bd_sf"/>
</dbReference>
<evidence type="ECO:0000313" key="8">
    <source>
        <dbReference type="EMBL" id="RUO78198.1"/>
    </source>
</evidence>
<dbReference type="HAMAP" id="MF_00978">
    <property type="entry name" value="Bifunct_BirA"/>
    <property type="match status" value="1"/>
</dbReference>
<keyword evidence="2 6" id="KW-0547">Nucleotide-binding</keyword>
<comment type="caution">
    <text evidence="8">The sequence shown here is derived from an EMBL/GenBank/DDBJ whole genome shotgun (WGS) entry which is preliminary data.</text>
</comment>
<evidence type="ECO:0000259" key="7">
    <source>
        <dbReference type="PROSITE" id="PS51733"/>
    </source>
</evidence>
<keyword evidence="3 6" id="KW-0067">ATP-binding</keyword>
<keyword evidence="6" id="KW-0678">Repressor</keyword>
<sequence length="324" mass="35392">MKQQRINQLLKLLADGQFHSGEALGEILGVSRAAVHQMVERIKALGLDVFSVSGKGYALSRELELLTKDAISTVTQQTLPEFDVLSVVGSTNDEIKQRVEQKHLSNGYSLFAEAQTAGRGRRGKIWHSPYGSNLYLSLYWQLADGVQGAMGLSIVVGIAVARQLASYGIANVELKWPNDIYIDGRKVAGILVELEGQSSGSAHAIIGMGVNINMTDPDVTAIDQPWAQLADALPREISRNQLAADLLSAIYAALQQYQEQGLAPLLGEWLEWDRYANQPVKLIMGNREVTGIARGIDENGALILEQQGKHTRYFAGELSLRGLN</sequence>
<evidence type="ECO:0000256" key="4">
    <source>
        <dbReference type="ARBA" id="ARBA00023267"/>
    </source>
</evidence>
<evidence type="ECO:0000256" key="1">
    <source>
        <dbReference type="ARBA" id="ARBA00022598"/>
    </source>
</evidence>
<keyword evidence="4 6" id="KW-0092">Biotin</keyword>
<dbReference type="CDD" id="cd16442">
    <property type="entry name" value="BPL"/>
    <property type="match status" value="1"/>
</dbReference>
<dbReference type="GO" id="GO:0005737">
    <property type="term" value="C:cytoplasm"/>
    <property type="evidence" value="ECO:0007669"/>
    <property type="project" value="TreeGrafter"/>
</dbReference>
<dbReference type="Proteomes" id="UP000287996">
    <property type="component" value="Unassembled WGS sequence"/>
</dbReference>
<dbReference type="PANTHER" id="PTHR12835">
    <property type="entry name" value="BIOTIN PROTEIN LIGASE"/>
    <property type="match status" value="1"/>
</dbReference>
<dbReference type="Pfam" id="PF08279">
    <property type="entry name" value="HTH_11"/>
    <property type="match status" value="1"/>
</dbReference>
<dbReference type="InterPro" id="IPR004408">
    <property type="entry name" value="Biotin_CoA_COase_ligase"/>
</dbReference>
<keyword evidence="6" id="KW-0804">Transcription</keyword>
<dbReference type="InterPro" id="IPR036388">
    <property type="entry name" value="WH-like_DNA-bd_sf"/>
</dbReference>
<dbReference type="InterPro" id="IPR008988">
    <property type="entry name" value="Transcriptional_repressor_C"/>
</dbReference>
<dbReference type="AlphaFoldDB" id="A0A432ZJQ5"/>
<comment type="similarity">
    <text evidence="6">Belongs to the biotin--protein ligase family.</text>
</comment>
<evidence type="ECO:0000256" key="3">
    <source>
        <dbReference type="ARBA" id="ARBA00022840"/>
    </source>
</evidence>
<dbReference type="OrthoDB" id="9807064at2"/>
<dbReference type="InterPro" id="IPR030855">
    <property type="entry name" value="Bifunct_BirA"/>
</dbReference>
<dbReference type="InterPro" id="IPR013196">
    <property type="entry name" value="HTH_11"/>
</dbReference>
<dbReference type="InterPro" id="IPR045864">
    <property type="entry name" value="aa-tRNA-synth_II/BPL/LPL"/>
</dbReference>
<dbReference type="RefSeq" id="WP_126842634.1">
    <property type="nucleotide sequence ID" value="NZ_PIQH01000011.1"/>
</dbReference>
<evidence type="ECO:0000256" key="2">
    <source>
        <dbReference type="ARBA" id="ARBA00022741"/>
    </source>
</evidence>
<organism evidence="8 9">
    <name type="scientific">Idiomarina tyrosinivorans</name>
    <dbReference type="NCBI Taxonomy" id="1445662"/>
    <lineage>
        <taxon>Bacteria</taxon>
        <taxon>Pseudomonadati</taxon>
        <taxon>Pseudomonadota</taxon>
        <taxon>Gammaproteobacteria</taxon>
        <taxon>Alteromonadales</taxon>
        <taxon>Idiomarinaceae</taxon>
        <taxon>Idiomarina</taxon>
    </lineage>
</organism>
<evidence type="ECO:0000313" key="9">
    <source>
        <dbReference type="Proteomes" id="UP000287996"/>
    </source>
</evidence>
<keyword evidence="6" id="KW-0805">Transcription regulation</keyword>
<dbReference type="Pfam" id="PF02237">
    <property type="entry name" value="BPL_C"/>
    <property type="match status" value="1"/>
</dbReference>
<feature type="binding site" evidence="6">
    <location>
        <position position="186"/>
    </location>
    <ligand>
        <name>biotin</name>
        <dbReference type="ChEBI" id="CHEBI:57586"/>
    </ligand>
</feature>
<feature type="binding site" evidence="6">
    <location>
        <begin position="119"/>
        <end position="121"/>
    </location>
    <ligand>
        <name>biotin</name>
        <dbReference type="ChEBI" id="CHEBI:57586"/>
    </ligand>
</feature>
<dbReference type="SUPFAM" id="SSF50037">
    <property type="entry name" value="C-terminal domain of transcriptional repressors"/>
    <property type="match status" value="1"/>
</dbReference>
<dbReference type="InterPro" id="IPR003142">
    <property type="entry name" value="BPL_C"/>
</dbReference>
<feature type="binding site" evidence="6">
    <location>
        <begin position="90"/>
        <end position="92"/>
    </location>
    <ligand>
        <name>biotin</name>
        <dbReference type="ChEBI" id="CHEBI:57586"/>
    </ligand>
</feature>
<dbReference type="EMBL" id="PIQH01000011">
    <property type="protein sequence ID" value="RUO78198.1"/>
    <property type="molecule type" value="Genomic_DNA"/>
</dbReference>
<comment type="function">
    <text evidence="6">Acts both as a biotin--[acetyl-CoA-carboxylase] ligase and a biotin-operon repressor. In the presence of ATP, BirA activates biotin to form the BirA-biotinyl-5'-adenylate (BirA-bio-5'-AMP or holoBirA) complex. HoloBirA can either transfer the biotinyl moiety to the biotin carboxyl carrier protein (BCCP) subunit of acetyl-CoA carboxylase, or bind to the biotin operator site and inhibit transcription of the operon.</text>
</comment>
<dbReference type="SUPFAM" id="SSF55681">
    <property type="entry name" value="Class II aaRS and biotin synthetases"/>
    <property type="match status" value="1"/>
</dbReference>
<protein>
    <recommendedName>
        <fullName evidence="6">Bifunctional ligase/repressor BirA</fullName>
    </recommendedName>
    <alternativeName>
        <fullName evidence="6">Biotin operon repressor</fullName>
    </alternativeName>
    <alternativeName>
        <fullName evidence="6">Biotin--[acetyl-CoA-carboxylase] ligase</fullName>
        <ecNumber evidence="6">6.3.4.15</ecNumber>
    </alternativeName>
    <alternativeName>
        <fullName evidence="6">Biotin--protein ligase</fullName>
    </alternativeName>
    <alternativeName>
        <fullName evidence="6">Biotin-[acetyl-CoA carboxylase] synthetase</fullName>
    </alternativeName>
</protein>
<dbReference type="PROSITE" id="PS51733">
    <property type="entry name" value="BPL_LPL_CATALYTIC"/>
    <property type="match status" value="1"/>
</dbReference>
<dbReference type="EC" id="6.3.4.15" evidence="6"/>
<proteinExistence type="inferred from homology"/>
<keyword evidence="9" id="KW-1185">Reference proteome</keyword>